<organism evidence="3 4">
    <name type="scientific">Candidatus Sungbacteria bacterium RIFCSPLOWO2_01_FULL_47_10</name>
    <dbReference type="NCBI Taxonomy" id="1802276"/>
    <lineage>
        <taxon>Bacteria</taxon>
        <taxon>Candidatus Sungiibacteriota</taxon>
    </lineage>
</organism>
<evidence type="ECO:0000259" key="2">
    <source>
        <dbReference type="Pfam" id="PF02823"/>
    </source>
</evidence>
<dbReference type="Proteomes" id="UP000177982">
    <property type="component" value="Unassembled WGS sequence"/>
</dbReference>
<name>A0A1G2L1L9_9BACT</name>
<gene>
    <name evidence="3" type="ORF">A2934_01880</name>
</gene>
<reference evidence="3 4" key="1">
    <citation type="journal article" date="2016" name="Nat. Commun.">
        <title>Thousands of microbial genomes shed light on interconnected biogeochemical processes in an aquifer system.</title>
        <authorList>
            <person name="Anantharaman K."/>
            <person name="Brown C.T."/>
            <person name="Hug L.A."/>
            <person name="Sharon I."/>
            <person name="Castelle C.J."/>
            <person name="Probst A.J."/>
            <person name="Thomas B.C."/>
            <person name="Singh A."/>
            <person name="Wilkins M.J."/>
            <person name="Karaoz U."/>
            <person name="Brodie E.L."/>
            <person name="Williams K.H."/>
            <person name="Hubbard S.S."/>
            <person name="Banfield J.F."/>
        </authorList>
    </citation>
    <scope>NUCLEOTIDE SEQUENCE [LARGE SCALE GENOMIC DNA]</scope>
</reference>
<feature type="domain" description="ATP synthase F1 complex delta/epsilon subunit N-terminal" evidence="2">
    <location>
        <begin position="13"/>
        <end position="85"/>
    </location>
</feature>
<evidence type="ECO:0000313" key="3">
    <source>
        <dbReference type="EMBL" id="OHA05578.1"/>
    </source>
</evidence>
<proteinExistence type="predicted"/>
<evidence type="ECO:0000256" key="1">
    <source>
        <dbReference type="ARBA" id="ARBA00023196"/>
    </source>
</evidence>
<dbReference type="AlphaFoldDB" id="A0A1G2L1L9"/>
<dbReference type="GO" id="GO:0045259">
    <property type="term" value="C:proton-transporting ATP synthase complex"/>
    <property type="evidence" value="ECO:0007669"/>
    <property type="project" value="UniProtKB-KW"/>
</dbReference>
<accession>A0A1G2L1L9</accession>
<dbReference type="SUPFAM" id="SSF51344">
    <property type="entry name" value="Epsilon subunit of F1F0-ATP synthase N-terminal domain"/>
    <property type="match status" value="1"/>
</dbReference>
<evidence type="ECO:0000313" key="4">
    <source>
        <dbReference type="Proteomes" id="UP000177982"/>
    </source>
</evidence>
<sequence>MTALIDQQNQTLSFTVRDRNGVIFEGKVLSVTSLNEKGEFDVLPLHSNFISIIREYVTARLVDGVEKRIPLQVGVLMVRDNGVEVYLGILH</sequence>
<dbReference type="Pfam" id="PF02823">
    <property type="entry name" value="ATP-synt_DE_N"/>
    <property type="match status" value="1"/>
</dbReference>
<dbReference type="InterPro" id="IPR020546">
    <property type="entry name" value="ATP_synth_F1_dsu/esu_N"/>
</dbReference>
<protein>
    <recommendedName>
        <fullName evidence="2">ATP synthase F1 complex delta/epsilon subunit N-terminal domain-containing protein</fullName>
    </recommendedName>
</protein>
<keyword evidence="1" id="KW-0066">ATP synthesis</keyword>
<keyword evidence="1" id="KW-0139">CF(1)</keyword>
<dbReference type="GO" id="GO:0015986">
    <property type="term" value="P:proton motive force-driven ATP synthesis"/>
    <property type="evidence" value="ECO:0007669"/>
    <property type="project" value="InterPro"/>
</dbReference>
<dbReference type="Gene3D" id="2.60.15.10">
    <property type="entry name" value="F0F1 ATP synthase delta/epsilon subunit, N-terminal"/>
    <property type="match status" value="1"/>
</dbReference>
<dbReference type="EMBL" id="MHQO01000048">
    <property type="protein sequence ID" value="OHA05578.1"/>
    <property type="molecule type" value="Genomic_DNA"/>
</dbReference>
<dbReference type="InterPro" id="IPR036771">
    <property type="entry name" value="ATPsynth_dsu/esu_N"/>
</dbReference>
<comment type="caution">
    <text evidence="3">The sequence shown here is derived from an EMBL/GenBank/DDBJ whole genome shotgun (WGS) entry which is preliminary data.</text>
</comment>